<dbReference type="AlphaFoldDB" id="A0A8C6TBD5"/>
<organism evidence="7 8">
    <name type="scientific">Neogobius melanostomus</name>
    <name type="common">round goby</name>
    <dbReference type="NCBI Taxonomy" id="47308"/>
    <lineage>
        <taxon>Eukaryota</taxon>
        <taxon>Metazoa</taxon>
        <taxon>Chordata</taxon>
        <taxon>Craniata</taxon>
        <taxon>Vertebrata</taxon>
        <taxon>Euteleostomi</taxon>
        <taxon>Actinopterygii</taxon>
        <taxon>Neopterygii</taxon>
        <taxon>Teleostei</taxon>
        <taxon>Neoteleostei</taxon>
        <taxon>Acanthomorphata</taxon>
        <taxon>Gobiaria</taxon>
        <taxon>Gobiiformes</taxon>
        <taxon>Gobioidei</taxon>
        <taxon>Gobiidae</taxon>
        <taxon>Benthophilinae</taxon>
        <taxon>Neogobiini</taxon>
        <taxon>Neogobius</taxon>
    </lineage>
</organism>
<evidence type="ECO:0000256" key="2">
    <source>
        <dbReference type="ARBA" id="ARBA00022692"/>
    </source>
</evidence>
<dbReference type="PANTHER" id="PTHR23129">
    <property type="entry name" value="ACYL-COENZYME A DIPHOSPHATASE FITM2"/>
    <property type="match status" value="1"/>
</dbReference>
<name>A0A8C6TBD5_9GOBI</name>
<keyword evidence="8" id="KW-1185">Reference proteome</keyword>
<sequence>MVLFGPLLSLWVSKYNIFANKNTSCFPQEVLRSAWGWTCIFTGSFIVVLSLSAWCSMHLCLRHLSRLLVAGLLWWGFRRLLTLLEDATGTCYEPMSHGGEVSGSSAQPLLLLHEDQTKVSPGRVHSLHCGSHEAYILENKCIFRDQLARRSKSQTESPAGAIRCGSIFPSSVLCPWDCGLFLAVVFAGRFYPELPAQRVRGRCRVPVTWRDCSQGWYRPQGRWFCPGCLGETCWPLTMNKM</sequence>
<comment type="subcellular location">
    <subcellularLocation>
        <location evidence="1">Endoplasmic reticulum membrane</location>
        <topology evidence="1">Multi-pass membrane protein</topology>
    </subcellularLocation>
</comment>
<dbReference type="GO" id="GO:0034389">
    <property type="term" value="P:lipid droplet organization"/>
    <property type="evidence" value="ECO:0007669"/>
    <property type="project" value="TreeGrafter"/>
</dbReference>
<evidence type="ECO:0000256" key="5">
    <source>
        <dbReference type="ARBA" id="ARBA00023136"/>
    </source>
</evidence>
<evidence type="ECO:0000256" key="3">
    <source>
        <dbReference type="ARBA" id="ARBA00022824"/>
    </source>
</evidence>
<keyword evidence="2 6" id="KW-0812">Transmembrane</keyword>
<dbReference type="GO" id="GO:0005789">
    <property type="term" value="C:endoplasmic reticulum membrane"/>
    <property type="evidence" value="ECO:0007669"/>
    <property type="project" value="UniProtKB-SubCell"/>
</dbReference>
<evidence type="ECO:0000256" key="6">
    <source>
        <dbReference type="SAM" id="Phobius"/>
    </source>
</evidence>
<dbReference type="GO" id="GO:0019915">
    <property type="term" value="P:lipid storage"/>
    <property type="evidence" value="ECO:0007669"/>
    <property type="project" value="InterPro"/>
</dbReference>
<evidence type="ECO:0000313" key="7">
    <source>
        <dbReference type="Ensembl" id="ENSNMLP00000019320.1"/>
    </source>
</evidence>
<proteinExistence type="predicted"/>
<dbReference type="GO" id="GO:0008654">
    <property type="term" value="P:phospholipid biosynthetic process"/>
    <property type="evidence" value="ECO:0007669"/>
    <property type="project" value="TreeGrafter"/>
</dbReference>
<dbReference type="GO" id="GO:0010945">
    <property type="term" value="F:coenzyme A diphosphatase activity"/>
    <property type="evidence" value="ECO:0007669"/>
    <property type="project" value="InterPro"/>
</dbReference>
<evidence type="ECO:0000256" key="1">
    <source>
        <dbReference type="ARBA" id="ARBA00004477"/>
    </source>
</evidence>
<reference evidence="7" key="2">
    <citation type="submission" date="2025-09" db="UniProtKB">
        <authorList>
            <consortium name="Ensembl"/>
        </authorList>
    </citation>
    <scope>IDENTIFICATION</scope>
</reference>
<feature type="transmembrane region" description="Helical" evidence="6">
    <location>
        <begin position="35"/>
        <end position="57"/>
    </location>
</feature>
<dbReference type="PANTHER" id="PTHR23129:SF3">
    <property type="entry name" value="FAT STORAGE-INDUCING TRANSMEMBRANE PROTEIN 1"/>
    <property type="match status" value="1"/>
</dbReference>
<keyword evidence="4 6" id="KW-1133">Transmembrane helix</keyword>
<accession>A0A8C6TBD5</accession>
<evidence type="ECO:0000313" key="8">
    <source>
        <dbReference type="Proteomes" id="UP000694523"/>
    </source>
</evidence>
<dbReference type="Ensembl" id="ENSNMLT00000021709.1">
    <property type="protein sequence ID" value="ENSNMLP00000019320.1"/>
    <property type="gene ID" value="ENSNMLG00000012669.1"/>
</dbReference>
<dbReference type="InterPro" id="IPR019388">
    <property type="entry name" value="FIT"/>
</dbReference>
<keyword evidence="5 6" id="KW-0472">Membrane</keyword>
<keyword evidence="3" id="KW-0256">Endoplasmic reticulum</keyword>
<protein>
    <submittedName>
        <fullName evidence="7">Uncharacterized protein</fullName>
    </submittedName>
</protein>
<evidence type="ECO:0000256" key="4">
    <source>
        <dbReference type="ARBA" id="ARBA00022989"/>
    </source>
</evidence>
<dbReference type="Proteomes" id="UP000694523">
    <property type="component" value="Unplaced"/>
</dbReference>
<reference evidence="7" key="1">
    <citation type="submission" date="2025-08" db="UniProtKB">
        <authorList>
            <consortium name="Ensembl"/>
        </authorList>
    </citation>
    <scope>IDENTIFICATION</scope>
</reference>